<comment type="subcellular location">
    <subcellularLocation>
        <location evidence="1">Cell membrane</location>
        <topology evidence="1">Multi-pass membrane protein</topology>
    </subcellularLocation>
</comment>
<evidence type="ECO:0000256" key="5">
    <source>
        <dbReference type="ARBA" id="ARBA00023136"/>
    </source>
</evidence>
<name>A0ABS3N7E8_9BACI</name>
<dbReference type="PANTHER" id="PTHR36115">
    <property type="entry name" value="PROLINE-RICH ANTIGEN HOMOLOG-RELATED"/>
    <property type="match status" value="1"/>
</dbReference>
<keyword evidence="9" id="KW-1185">Reference proteome</keyword>
<feature type="transmembrane region" description="Helical" evidence="6">
    <location>
        <begin position="71"/>
        <end position="91"/>
    </location>
</feature>
<gene>
    <name evidence="8" type="ORF">I7822_21560</name>
</gene>
<protein>
    <submittedName>
        <fullName evidence="8">RDD family protein</fullName>
    </submittedName>
</protein>
<keyword evidence="2" id="KW-1003">Cell membrane</keyword>
<evidence type="ECO:0000256" key="2">
    <source>
        <dbReference type="ARBA" id="ARBA00022475"/>
    </source>
</evidence>
<evidence type="ECO:0000256" key="6">
    <source>
        <dbReference type="SAM" id="Phobius"/>
    </source>
</evidence>
<sequence length="175" mass="20285">MDATFEGAENTELSYKPVEKQKTIDYNHLQAGFWIRFWAYLIDLLVIGSVNRIVIYPLFDLIGLNNNNSFLFSPVSIVTAVIFFAYFVLMTKYFNQTLGKMIFGIKVISIKEETISWGTILFRELIGRYISKTIWIGYIIVAFTPKKQGLHDIFSDTQVIHEKLFIKYAEEKSAE</sequence>
<keyword evidence="4 6" id="KW-1133">Transmembrane helix</keyword>
<dbReference type="Pfam" id="PF06271">
    <property type="entry name" value="RDD"/>
    <property type="match status" value="1"/>
</dbReference>
<evidence type="ECO:0000256" key="1">
    <source>
        <dbReference type="ARBA" id="ARBA00004651"/>
    </source>
</evidence>
<evidence type="ECO:0000256" key="4">
    <source>
        <dbReference type="ARBA" id="ARBA00022989"/>
    </source>
</evidence>
<dbReference type="PANTHER" id="PTHR36115:SF9">
    <property type="entry name" value="LMO1584 PROTEIN"/>
    <property type="match status" value="1"/>
</dbReference>
<evidence type="ECO:0000313" key="9">
    <source>
        <dbReference type="Proteomes" id="UP000663981"/>
    </source>
</evidence>
<evidence type="ECO:0000259" key="7">
    <source>
        <dbReference type="Pfam" id="PF06271"/>
    </source>
</evidence>
<keyword evidence="5 6" id="KW-0472">Membrane</keyword>
<feature type="domain" description="RDD" evidence="7">
    <location>
        <begin position="31"/>
        <end position="155"/>
    </location>
</feature>
<keyword evidence="3 6" id="KW-0812">Transmembrane</keyword>
<organism evidence="8 9">
    <name type="scientific">Metabacillus bambusae</name>
    <dbReference type="NCBI Taxonomy" id="2795218"/>
    <lineage>
        <taxon>Bacteria</taxon>
        <taxon>Bacillati</taxon>
        <taxon>Bacillota</taxon>
        <taxon>Bacilli</taxon>
        <taxon>Bacillales</taxon>
        <taxon>Bacillaceae</taxon>
        <taxon>Metabacillus</taxon>
    </lineage>
</organism>
<comment type="caution">
    <text evidence="8">The sequence shown here is derived from an EMBL/GenBank/DDBJ whole genome shotgun (WGS) entry which is preliminary data.</text>
</comment>
<dbReference type="InterPro" id="IPR051791">
    <property type="entry name" value="Pra-immunoreactive"/>
</dbReference>
<feature type="transmembrane region" description="Helical" evidence="6">
    <location>
        <begin position="37"/>
        <end position="59"/>
    </location>
</feature>
<reference evidence="8 9" key="1">
    <citation type="submission" date="2021-03" db="EMBL/GenBank/DDBJ databases">
        <title>Whole genome sequence of Metabacillus bambusae BG109.</title>
        <authorList>
            <person name="Jeong J.W."/>
        </authorList>
    </citation>
    <scope>NUCLEOTIDE SEQUENCE [LARGE SCALE GENOMIC DNA]</scope>
    <source>
        <strain evidence="8 9">BG109</strain>
    </source>
</reference>
<evidence type="ECO:0000256" key="3">
    <source>
        <dbReference type="ARBA" id="ARBA00022692"/>
    </source>
</evidence>
<dbReference type="EMBL" id="JAGDEL010000021">
    <property type="protein sequence ID" value="MBO1514214.1"/>
    <property type="molecule type" value="Genomic_DNA"/>
</dbReference>
<accession>A0ABS3N7E8</accession>
<dbReference type="InterPro" id="IPR010432">
    <property type="entry name" value="RDD"/>
</dbReference>
<evidence type="ECO:0000313" key="8">
    <source>
        <dbReference type="EMBL" id="MBO1514214.1"/>
    </source>
</evidence>
<dbReference type="Proteomes" id="UP000663981">
    <property type="component" value="Unassembled WGS sequence"/>
</dbReference>
<dbReference type="RefSeq" id="WP_207981142.1">
    <property type="nucleotide sequence ID" value="NZ_JAGDEL010000021.1"/>
</dbReference>
<proteinExistence type="predicted"/>